<keyword evidence="4" id="KW-1185">Reference proteome</keyword>
<evidence type="ECO:0000259" key="2">
    <source>
        <dbReference type="Pfam" id="PF02221"/>
    </source>
</evidence>
<comment type="caution">
    <text evidence="3">The sequence shown here is derived from an EMBL/GenBank/DDBJ whole genome shotgun (WGS) entry which is preliminary data.</text>
</comment>
<keyword evidence="1" id="KW-0732">Signal</keyword>
<proteinExistence type="predicted"/>
<evidence type="ECO:0000313" key="3">
    <source>
        <dbReference type="EMBL" id="GFN77659.1"/>
    </source>
</evidence>
<dbReference type="PANTHER" id="PTHR17357:SF0">
    <property type="entry name" value="GANGLIOSIDE GM2 ACTIVATOR"/>
    <property type="match status" value="1"/>
</dbReference>
<reference evidence="3 4" key="1">
    <citation type="journal article" date="2021" name="Elife">
        <title>Chloroplast acquisition without the gene transfer in kleptoplastic sea slugs, Plakobranchus ocellatus.</title>
        <authorList>
            <person name="Maeda T."/>
            <person name="Takahashi S."/>
            <person name="Yoshida T."/>
            <person name="Shimamura S."/>
            <person name="Takaki Y."/>
            <person name="Nagai Y."/>
            <person name="Toyoda A."/>
            <person name="Suzuki Y."/>
            <person name="Arimoto A."/>
            <person name="Ishii H."/>
            <person name="Satoh N."/>
            <person name="Nishiyama T."/>
            <person name="Hasebe M."/>
            <person name="Maruyama T."/>
            <person name="Minagawa J."/>
            <person name="Obokata J."/>
            <person name="Shigenobu S."/>
        </authorList>
    </citation>
    <scope>NUCLEOTIDE SEQUENCE [LARGE SCALE GENOMIC DNA]</scope>
</reference>
<dbReference type="InterPro" id="IPR036846">
    <property type="entry name" value="GM2-AP_sf"/>
</dbReference>
<dbReference type="AlphaFoldDB" id="A0AAV3Y3Q3"/>
<dbReference type="PANTHER" id="PTHR17357">
    <property type="entry name" value="GM2 GANGLIOSIDE ACTIVATOR PROTEIN"/>
    <property type="match status" value="1"/>
</dbReference>
<organism evidence="3 4">
    <name type="scientific">Plakobranchus ocellatus</name>
    <dbReference type="NCBI Taxonomy" id="259542"/>
    <lineage>
        <taxon>Eukaryota</taxon>
        <taxon>Metazoa</taxon>
        <taxon>Spiralia</taxon>
        <taxon>Lophotrochozoa</taxon>
        <taxon>Mollusca</taxon>
        <taxon>Gastropoda</taxon>
        <taxon>Heterobranchia</taxon>
        <taxon>Euthyneura</taxon>
        <taxon>Panpulmonata</taxon>
        <taxon>Sacoglossa</taxon>
        <taxon>Placobranchoidea</taxon>
        <taxon>Plakobranchidae</taxon>
        <taxon>Plakobranchus</taxon>
    </lineage>
</organism>
<evidence type="ECO:0000313" key="4">
    <source>
        <dbReference type="Proteomes" id="UP000735302"/>
    </source>
</evidence>
<dbReference type="Gene3D" id="2.70.220.10">
    <property type="entry name" value="Ganglioside GM2 activator"/>
    <property type="match status" value="1"/>
</dbReference>
<dbReference type="EMBL" id="BLXT01000501">
    <property type="protein sequence ID" value="GFN77659.1"/>
    <property type="molecule type" value="Genomic_DNA"/>
</dbReference>
<feature type="domain" description="MD-2-related lipid-recognition" evidence="2">
    <location>
        <begin position="9"/>
        <end position="106"/>
    </location>
</feature>
<accession>A0AAV3Y3Q3</accession>
<dbReference type="Proteomes" id="UP000735302">
    <property type="component" value="Unassembled WGS sequence"/>
</dbReference>
<gene>
    <name evidence="3" type="ORF">PoB_000416500</name>
</gene>
<dbReference type="SUPFAM" id="SSF63707">
    <property type="entry name" value="Ganglioside M2 (gm2) activator"/>
    <property type="match status" value="1"/>
</dbReference>
<dbReference type="GO" id="GO:0008047">
    <property type="term" value="F:enzyme activator activity"/>
    <property type="evidence" value="ECO:0007669"/>
    <property type="project" value="InterPro"/>
</dbReference>
<dbReference type="GO" id="GO:0009898">
    <property type="term" value="C:cytoplasmic side of plasma membrane"/>
    <property type="evidence" value="ECO:0007669"/>
    <property type="project" value="TreeGrafter"/>
</dbReference>
<dbReference type="InterPro" id="IPR028996">
    <property type="entry name" value="GM2-AP"/>
</dbReference>
<evidence type="ECO:0000256" key="1">
    <source>
        <dbReference type="ARBA" id="ARBA00022729"/>
    </source>
</evidence>
<dbReference type="GO" id="GO:0005319">
    <property type="term" value="F:lipid transporter activity"/>
    <property type="evidence" value="ECO:0007669"/>
    <property type="project" value="TreeGrafter"/>
</dbReference>
<dbReference type="InterPro" id="IPR003172">
    <property type="entry name" value="ML_dom"/>
</dbReference>
<dbReference type="GO" id="GO:0006689">
    <property type="term" value="P:ganglioside catabolic process"/>
    <property type="evidence" value="ECO:0007669"/>
    <property type="project" value="InterPro"/>
</dbReference>
<protein>
    <submittedName>
        <fullName evidence="3">Ganglioside gm2 activator</fullName>
    </submittedName>
</protein>
<sequence>MGCLFQGSVVLSKKLGDTWIKIPCIGKIGSCNYTDVCDLLKNAQCPAPFVSHSIPCKCPFTKGNYKLPSSEFIVEVAVFPTGDYHAVGKLSTGDNKSVACVELFVTFG</sequence>
<dbReference type="Pfam" id="PF02221">
    <property type="entry name" value="E1_DerP2_DerF2"/>
    <property type="match status" value="1"/>
</dbReference>
<name>A0AAV3Y3Q3_9GAST</name>